<reference evidence="1" key="1">
    <citation type="submission" date="2022-07" db="EMBL/GenBank/DDBJ databases">
        <title>Genome Sequence of Phlebia brevispora.</title>
        <authorList>
            <person name="Buettner E."/>
        </authorList>
    </citation>
    <scope>NUCLEOTIDE SEQUENCE</scope>
    <source>
        <strain evidence="1">MPL23</strain>
    </source>
</reference>
<evidence type="ECO:0000313" key="1">
    <source>
        <dbReference type="EMBL" id="KAJ3547757.1"/>
    </source>
</evidence>
<organism evidence="1 2">
    <name type="scientific">Phlebia brevispora</name>
    <dbReference type="NCBI Taxonomy" id="194682"/>
    <lineage>
        <taxon>Eukaryota</taxon>
        <taxon>Fungi</taxon>
        <taxon>Dikarya</taxon>
        <taxon>Basidiomycota</taxon>
        <taxon>Agaricomycotina</taxon>
        <taxon>Agaricomycetes</taxon>
        <taxon>Polyporales</taxon>
        <taxon>Meruliaceae</taxon>
        <taxon>Phlebia</taxon>
    </lineage>
</organism>
<sequence length="86" mass="9831">MFKRKPKLPAQFDAGERDEAPFAIILGPDELKEGLVRVKEQKWEFVDGKKTKVKASDDGVKIKRSELVEWIKSTPVYQSWATGKLI</sequence>
<dbReference type="Proteomes" id="UP001148662">
    <property type="component" value="Unassembled WGS sequence"/>
</dbReference>
<protein>
    <submittedName>
        <fullName evidence="1">Uncharacterized protein</fullName>
    </submittedName>
</protein>
<keyword evidence="2" id="KW-1185">Reference proteome</keyword>
<dbReference type="EMBL" id="JANHOG010000981">
    <property type="protein sequence ID" value="KAJ3547757.1"/>
    <property type="molecule type" value="Genomic_DNA"/>
</dbReference>
<accession>A0ACC1SWG0</accession>
<name>A0ACC1SWG0_9APHY</name>
<comment type="caution">
    <text evidence="1">The sequence shown here is derived from an EMBL/GenBank/DDBJ whole genome shotgun (WGS) entry which is preliminary data.</text>
</comment>
<gene>
    <name evidence="1" type="ORF">NM688_g5371</name>
</gene>
<proteinExistence type="predicted"/>
<evidence type="ECO:0000313" key="2">
    <source>
        <dbReference type="Proteomes" id="UP001148662"/>
    </source>
</evidence>